<dbReference type="AlphaFoldDB" id="A0A4R1BMQ7"/>
<keyword evidence="1" id="KW-0812">Transmembrane</keyword>
<dbReference type="EMBL" id="SJZI01000004">
    <property type="protein sequence ID" value="TCJ18608.1"/>
    <property type="molecule type" value="Genomic_DNA"/>
</dbReference>
<dbReference type="Proteomes" id="UP000295334">
    <property type="component" value="Unassembled WGS sequence"/>
</dbReference>
<organism evidence="2 3">
    <name type="scientific">Flaviaesturariibacter flavus</name>
    <dbReference type="NCBI Taxonomy" id="2502780"/>
    <lineage>
        <taxon>Bacteria</taxon>
        <taxon>Pseudomonadati</taxon>
        <taxon>Bacteroidota</taxon>
        <taxon>Chitinophagia</taxon>
        <taxon>Chitinophagales</taxon>
        <taxon>Chitinophagaceae</taxon>
        <taxon>Flaviaestuariibacter</taxon>
    </lineage>
</organism>
<sequence>MKCRLKTRASVFIAESQQNAGWIGEKGGVSCCGYLSVCGDSKFSTSMTQFDFADTMKHASDAELVRIVFTYADEYQDAAIDAAKAELRRRNLDSEHLQQLKGHWGRKRRLKRWKSGRPLATHWKVLTFFLPLVFHFLFAETFAMDGYDRKSADITRWTFYGIAFYLTLAFLFNR</sequence>
<evidence type="ECO:0000256" key="1">
    <source>
        <dbReference type="SAM" id="Phobius"/>
    </source>
</evidence>
<name>A0A4R1BMQ7_9BACT</name>
<accession>A0A4R1BMQ7</accession>
<comment type="caution">
    <text evidence="2">The sequence shown here is derived from an EMBL/GenBank/DDBJ whole genome shotgun (WGS) entry which is preliminary data.</text>
</comment>
<keyword evidence="1" id="KW-0472">Membrane</keyword>
<proteinExistence type="predicted"/>
<dbReference type="OrthoDB" id="1164913at2"/>
<gene>
    <name evidence="2" type="ORF">EPD60_03660</name>
</gene>
<evidence type="ECO:0000313" key="3">
    <source>
        <dbReference type="Proteomes" id="UP000295334"/>
    </source>
</evidence>
<feature type="transmembrane region" description="Helical" evidence="1">
    <location>
        <begin position="119"/>
        <end position="137"/>
    </location>
</feature>
<keyword evidence="3" id="KW-1185">Reference proteome</keyword>
<dbReference type="RefSeq" id="WP_131446961.1">
    <property type="nucleotide sequence ID" value="NZ_SJZI01000004.1"/>
</dbReference>
<reference evidence="2 3" key="1">
    <citation type="submission" date="2019-03" db="EMBL/GenBank/DDBJ databases">
        <authorList>
            <person name="Kim M.K.M."/>
        </authorList>
    </citation>
    <scope>NUCLEOTIDE SEQUENCE [LARGE SCALE GENOMIC DNA]</scope>
    <source>
        <strain evidence="2 3">17J68-12</strain>
    </source>
</reference>
<protein>
    <submittedName>
        <fullName evidence="2">Uncharacterized protein</fullName>
    </submittedName>
</protein>
<feature type="transmembrane region" description="Helical" evidence="1">
    <location>
        <begin position="157"/>
        <end position="173"/>
    </location>
</feature>
<keyword evidence="1" id="KW-1133">Transmembrane helix</keyword>
<evidence type="ECO:0000313" key="2">
    <source>
        <dbReference type="EMBL" id="TCJ18608.1"/>
    </source>
</evidence>